<dbReference type="PROSITE" id="PS50850">
    <property type="entry name" value="MFS"/>
    <property type="match status" value="1"/>
</dbReference>
<dbReference type="OrthoDB" id="6499973at2759"/>
<reference evidence="5" key="1">
    <citation type="submission" date="2019-07" db="EMBL/GenBank/DDBJ databases">
        <authorList>
            <person name="Palmer J.M."/>
        </authorList>
    </citation>
    <scope>NUCLEOTIDE SEQUENCE</scope>
    <source>
        <strain evidence="5">PC9</strain>
    </source>
</reference>
<keyword evidence="3" id="KW-0472">Membrane</keyword>
<evidence type="ECO:0000313" key="5">
    <source>
        <dbReference type="EMBL" id="KAF7430329.1"/>
    </source>
</evidence>
<feature type="transmembrane region" description="Helical" evidence="3">
    <location>
        <begin position="400"/>
        <end position="420"/>
    </location>
</feature>
<evidence type="ECO:0000256" key="3">
    <source>
        <dbReference type="SAM" id="Phobius"/>
    </source>
</evidence>
<comment type="caution">
    <text evidence="5">The sequence shown here is derived from an EMBL/GenBank/DDBJ whole genome shotgun (WGS) entry which is preliminary data.</text>
</comment>
<proteinExistence type="inferred from homology"/>
<organism evidence="5 6">
    <name type="scientific">Pleurotus ostreatus</name>
    <name type="common">Oyster mushroom</name>
    <name type="synonym">White-rot fungus</name>
    <dbReference type="NCBI Taxonomy" id="5322"/>
    <lineage>
        <taxon>Eukaryota</taxon>
        <taxon>Fungi</taxon>
        <taxon>Dikarya</taxon>
        <taxon>Basidiomycota</taxon>
        <taxon>Agaricomycotina</taxon>
        <taxon>Agaricomycetes</taxon>
        <taxon>Agaricomycetidae</taxon>
        <taxon>Agaricales</taxon>
        <taxon>Pleurotineae</taxon>
        <taxon>Pleurotaceae</taxon>
        <taxon>Pleurotus</taxon>
    </lineage>
</organism>
<dbReference type="InterPro" id="IPR020846">
    <property type="entry name" value="MFS_dom"/>
</dbReference>
<accession>A0A8H6ZT29</accession>
<sequence length="460" mass="49231">MPTAPSNKSHSESLLSRANAHTSTINVAYRDGDCGAIRVTQSPEEKDVKKEMHSLRSQPSYKVDGGYKAWATLTGGVLVVVVTFGYSNSFGVYQDVYTRSHAASASNVSWVGSTQLFFLLAMGLPAGKLLDMGYMRYTNLIGSLIYVFSLFMVSIAHPGIYYQVYLSQGIGLGIGAGLLYVPAVAVQAHHWRKHRALAMSAVAAGSSVGGIFFPIMLNQLFKSSVGFEWGVRASAFIVLGLLAVGNLLMADNPAAKVQAEKPSVKSIFTDIPYVIITIGAFFILWGIFLPYFYLQLYAILQGVDPNTAFYTLAIMNAGSIPGRIIPGFLADRYGPFNNIIPVLLANGVLIFALFGINTLASTIVFAIIYGFTSGAFLSLAGPATASLAQNPGEIGVRFGILYFISSFGALTGAPIAGALLGDTFVWSKLFIFGGVATMVGFTCFVVARQMLVKRKGSQIV</sequence>
<gene>
    <name evidence="5" type="ORF">PC9H_006034</name>
</gene>
<feature type="transmembrane region" description="Helical" evidence="3">
    <location>
        <begin position="196"/>
        <end position="217"/>
    </location>
</feature>
<dbReference type="GO" id="GO:0022857">
    <property type="term" value="F:transmembrane transporter activity"/>
    <property type="evidence" value="ECO:0007669"/>
    <property type="project" value="InterPro"/>
</dbReference>
<dbReference type="EMBL" id="JACETU010000004">
    <property type="protein sequence ID" value="KAF7430329.1"/>
    <property type="molecule type" value="Genomic_DNA"/>
</dbReference>
<protein>
    <recommendedName>
        <fullName evidence="4">Major facilitator superfamily (MFS) profile domain-containing protein</fullName>
    </recommendedName>
</protein>
<feature type="transmembrane region" description="Helical" evidence="3">
    <location>
        <begin position="162"/>
        <end position="184"/>
    </location>
</feature>
<keyword evidence="3" id="KW-1133">Transmembrane helix</keyword>
<feature type="transmembrane region" description="Helical" evidence="3">
    <location>
        <begin position="271"/>
        <end position="293"/>
    </location>
</feature>
<dbReference type="AlphaFoldDB" id="A0A8H6ZT29"/>
<dbReference type="Pfam" id="PF07690">
    <property type="entry name" value="MFS_1"/>
    <property type="match status" value="1"/>
</dbReference>
<dbReference type="InterPro" id="IPR036259">
    <property type="entry name" value="MFS_trans_sf"/>
</dbReference>
<feature type="transmembrane region" description="Helical" evidence="3">
    <location>
        <begin position="137"/>
        <end position="156"/>
    </location>
</feature>
<dbReference type="VEuPathDB" id="FungiDB:PC9H_006034"/>
<dbReference type="Gene3D" id="1.20.1250.20">
    <property type="entry name" value="MFS general substrate transporter like domains"/>
    <property type="match status" value="2"/>
</dbReference>
<feature type="transmembrane region" description="Helical" evidence="3">
    <location>
        <begin position="426"/>
        <end position="447"/>
    </location>
</feature>
<dbReference type="RefSeq" id="XP_036631607.1">
    <property type="nucleotide sequence ID" value="XM_036775588.1"/>
</dbReference>
<dbReference type="PANTHER" id="PTHR11360:SF284">
    <property type="entry name" value="EG:103B4.3 PROTEIN-RELATED"/>
    <property type="match status" value="1"/>
</dbReference>
<dbReference type="SUPFAM" id="SSF103473">
    <property type="entry name" value="MFS general substrate transporter"/>
    <property type="match status" value="1"/>
</dbReference>
<feature type="transmembrane region" description="Helical" evidence="3">
    <location>
        <begin position="362"/>
        <end position="388"/>
    </location>
</feature>
<dbReference type="InterPro" id="IPR050327">
    <property type="entry name" value="Proton-linked_MCT"/>
</dbReference>
<evidence type="ECO:0000256" key="2">
    <source>
        <dbReference type="ARBA" id="ARBA00006727"/>
    </source>
</evidence>
<evidence type="ECO:0000259" key="4">
    <source>
        <dbReference type="PROSITE" id="PS50850"/>
    </source>
</evidence>
<feature type="transmembrane region" description="Helical" evidence="3">
    <location>
        <begin position="69"/>
        <end position="87"/>
    </location>
</feature>
<feature type="transmembrane region" description="Helical" evidence="3">
    <location>
        <begin position="107"/>
        <end position="125"/>
    </location>
</feature>
<dbReference type="PANTHER" id="PTHR11360">
    <property type="entry name" value="MONOCARBOXYLATE TRANSPORTER"/>
    <property type="match status" value="1"/>
</dbReference>
<keyword evidence="3" id="KW-0812">Transmembrane</keyword>
<evidence type="ECO:0000256" key="1">
    <source>
        <dbReference type="ARBA" id="ARBA00004141"/>
    </source>
</evidence>
<comment type="similarity">
    <text evidence="2">Belongs to the major facilitator superfamily. Monocarboxylate porter (TC 2.A.1.13) family.</text>
</comment>
<dbReference type="InterPro" id="IPR011701">
    <property type="entry name" value="MFS"/>
</dbReference>
<dbReference type="GeneID" id="59375852"/>
<feature type="transmembrane region" description="Helical" evidence="3">
    <location>
        <begin position="308"/>
        <end position="329"/>
    </location>
</feature>
<evidence type="ECO:0000313" key="6">
    <source>
        <dbReference type="Proteomes" id="UP000623687"/>
    </source>
</evidence>
<feature type="transmembrane region" description="Helical" evidence="3">
    <location>
        <begin position="229"/>
        <end position="250"/>
    </location>
</feature>
<comment type="subcellular location">
    <subcellularLocation>
        <location evidence="1">Membrane</location>
        <topology evidence="1">Multi-pass membrane protein</topology>
    </subcellularLocation>
</comment>
<name>A0A8H6ZT29_PLEOS</name>
<feature type="domain" description="Major facilitator superfamily (MFS) profile" evidence="4">
    <location>
        <begin position="69"/>
        <end position="451"/>
    </location>
</feature>
<dbReference type="GO" id="GO:0016020">
    <property type="term" value="C:membrane"/>
    <property type="evidence" value="ECO:0007669"/>
    <property type="project" value="UniProtKB-SubCell"/>
</dbReference>
<dbReference type="Proteomes" id="UP000623687">
    <property type="component" value="Unassembled WGS sequence"/>
</dbReference>
<feature type="transmembrane region" description="Helical" evidence="3">
    <location>
        <begin position="336"/>
        <end position="356"/>
    </location>
</feature>
<keyword evidence="6" id="KW-1185">Reference proteome</keyword>